<evidence type="ECO:0000313" key="4">
    <source>
        <dbReference type="Proteomes" id="UP001497383"/>
    </source>
</evidence>
<feature type="compositionally biased region" description="Polar residues" evidence="2">
    <location>
        <begin position="37"/>
        <end position="62"/>
    </location>
</feature>
<organism evidence="3 4">
    <name type="scientific">Lodderomyces beijingensis</name>
    <dbReference type="NCBI Taxonomy" id="1775926"/>
    <lineage>
        <taxon>Eukaryota</taxon>
        <taxon>Fungi</taxon>
        <taxon>Dikarya</taxon>
        <taxon>Ascomycota</taxon>
        <taxon>Saccharomycotina</taxon>
        <taxon>Pichiomycetes</taxon>
        <taxon>Debaryomycetaceae</taxon>
        <taxon>Candida/Lodderomyces clade</taxon>
        <taxon>Lodderomyces</taxon>
    </lineage>
</organism>
<dbReference type="RefSeq" id="XP_066831333.1">
    <property type="nucleotide sequence ID" value="XM_066974611.1"/>
</dbReference>
<sequence length="241" mass="27411">MLRQRVPIVLSRMISYGHNPPPPSHFSNPNEPPPSTYGPNSSTGHNSLSSQNLPQYQNQYTPATPPDSSLPQTSQSPLQSQPQSQSRRTQNAHEGSIREITSLLAMLALAYIAIDNYLERMKLEKLHNETTAINLKALQVQQLNYQKERKKRDLQSLQERRDIAKRSFKMALHIAMLRKQLSDAGVDPVSMDQAVAEFERSVKADNSIKNVTGQYLWLDDNSDFKPYIPDSMEYDKMKKSN</sequence>
<reference evidence="3 4" key="1">
    <citation type="submission" date="2024-03" db="EMBL/GenBank/DDBJ databases">
        <authorList>
            <person name="Brejova B."/>
        </authorList>
    </citation>
    <scope>NUCLEOTIDE SEQUENCE [LARGE SCALE GENOMIC DNA]</scope>
    <source>
        <strain evidence="3 4">CBS 14171</strain>
    </source>
</reference>
<dbReference type="Proteomes" id="UP001497383">
    <property type="component" value="Chromosome 5"/>
</dbReference>
<name>A0ABP0ZT75_9ASCO</name>
<feature type="region of interest" description="Disordered" evidence="2">
    <location>
        <begin position="14"/>
        <end position="94"/>
    </location>
</feature>
<keyword evidence="1" id="KW-0175">Coiled coil</keyword>
<proteinExistence type="predicted"/>
<feature type="compositionally biased region" description="Pro residues" evidence="2">
    <location>
        <begin position="19"/>
        <end position="36"/>
    </location>
</feature>
<gene>
    <name evidence="3" type="ORF">LODBEIA_P43950</name>
</gene>
<keyword evidence="4" id="KW-1185">Reference proteome</keyword>
<evidence type="ECO:0000256" key="1">
    <source>
        <dbReference type="SAM" id="Coils"/>
    </source>
</evidence>
<accession>A0ABP0ZT75</accession>
<evidence type="ECO:0000256" key="2">
    <source>
        <dbReference type="SAM" id="MobiDB-lite"/>
    </source>
</evidence>
<dbReference type="EMBL" id="OZ022409">
    <property type="protein sequence ID" value="CAK9440295.1"/>
    <property type="molecule type" value="Genomic_DNA"/>
</dbReference>
<evidence type="ECO:0000313" key="3">
    <source>
        <dbReference type="EMBL" id="CAK9440295.1"/>
    </source>
</evidence>
<feature type="compositionally biased region" description="Low complexity" evidence="2">
    <location>
        <begin position="69"/>
        <end position="89"/>
    </location>
</feature>
<dbReference type="GeneID" id="92209591"/>
<feature type="coiled-coil region" evidence="1">
    <location>
        <begin position="140"/>
        <end position="167"/>
    </location>
</feature>
<protein>
    <submittedName>
        <fullName evidence="3">Uncharacterized protein</fullName>
    </submittedName>
</protein>